<dbReference type="AlphaFoldDB" id="A0A2Z7A7R8"/>
<dbReference type="Proteomes" id="UP000250235">
    <property type="component" value="Unassembled WGS sequence"/>
</dbReference>
<protein>
    <submittedName>
        <fullName evidence="1">Uncharacterized protein</fullName>
    </submittedName>
</protein>
<evidence type="ECO:0000313" key="1">
    <source>
        <dbReference type="EMBL" id="KZV17613.1"/>
    </source>
</evidence>
<reference evidence="1 2" key="1">
    <citation type="journal article" date="2015" name="Proc. Natl. Acad. Sci. U.S.A.">
        <title>The resurrection genome of Boea hygrometrica: A blueprint for survival of dehydration.</title>
        <authorList>
            <person name="Xiao L."/>
            <person name="Yang G."/>
            <person name="Zhang L."/>
            <person name="Yang X."/>
            <person name="Zhao S."/>
            <person name="Ji Z."/>
            <person name="Zhou Q."/>
            <person name="Hu M."/>
            <person name="Wang Y."/>
            <person name="Chen M."/>
            <person name="Xu Y."/>
            <person name="Jin H."/>
            <person name="Xiao X."/>
            <person name="Hu G."/>
            <person name="Bao F."/>
            <person name="Hu Y."/>
            <person name="Wan P."/>
            <person name="Li L."/>
            <person name="Deng X."/>
            <person name="Kuang T."/>
            <person name="Xiang C."/>
            <person name="Zhu J.K."/>
            <person name="Oliver M.J."/>
            <person name="He Y."/>
        </authorList>
    </citation>
    <scope>NUCLEOTIDE SEQUENCE [LARGE SCALE GENOMIC DNA]</scope>
    <source>
        <strain evidence="2">cv. XS01</strain>
    </source>
</reference>
<dbReference type="EMBL" id="KV018123">
    <property type="protein sequence ID" value="KZV17613.1"/>
    <property type="molecule type" value="Genomic_DNA"/>
</dbReference>
<sequence>MDHAGMAKMFMSLEDAGCKGFLEASSSVFEGALTEFFTNTKVIAGKIVSFVANRKMVLTKDVLAEAFGLPTEGMVSFLDIPSKTMAEMWMKFLGTNVPFRAPNKKKEMKMECLMLHDIKMVKDISGPEEQKQIEIVGDPDPPPGVLPRWHLCLAPTGVSRTRRFSAGTNSGEVAATAAAHGGGGGGGVRGEERGAVAADLLSRFRL</sequence>
<dbReference type="OrthoDB" id="1751168at2759"/>
<name>A0A2Z7A7R8_9LAMI</name>
<accession>A0A2Z7A7R8</accession>
<gene>
    <name evidence="1" type="ORF">F511_33332</name>
</gene>
<keyword evidence="2" id="KW-1185">Reference proteome</keyword>
<proteinExistence type="predicted"/>
<organism evidence="1 2">
    <name type="scientific">Dorcoceras hygrometricum</name>
    <dbReference type="NCBI Taxonomy" id="472368"/>
    <lineage>
        <taxon>Eukaryota</taxon>
        <taxon>Viridiplantae</taxon>
        <taxon>Streptophyta</taxon>
        <taxon>Embryophyta</taxon>
        <taxon>Tracheophyta</taxon>
        <taxon>Spermatophyta</taxon>
        <taxon>Magnoliopsida</taxon>
        <taxon>eudicotyledons</taxon>
        <taxon>Gunneridae</taxon>
        <taxon>Pentapetalae</taxon>
        <taxon>asterids</taxon>
        <taxon>lamiids</taxon>
        <taxon>Lamiales</taxon>
        <taxon>Gesneriaceae</taxon>
        <taxon>Didymocarpoideae</taxon>
        <taxon>Trichosporeae</taxon>
        <taxon>Loxocarpinae</taxon>
        <taxon>Dorcoceras</taxon>
    </lineage>
</organism>
<evidence type="ECO:0000313" key="2">
    <source>
        <dbReference type="Proteomes" id="UP000250235"/>
    </source>
</evidence>